<dbReference type="GeneID" id="54289510"/>
<gene>
    <name evidence="2" type="ORF">BU24DRAFT_463364</name>
</gene>
<dbReference type="EMBL" id="ML978070">
    <property type="protein sequence ID" value="KAF2014585.1"/>
    <property type="molecule type" value="Genomic_DNA"/>
</dbReference>
<protein>
    <submittedName>
        <fullName evidence="2">Uncharacterized protein</fullName>
    </submittedName>
</protein>
<dbReference type="AlphaFoldDB" id="A0A6A5XMU4"/>
<dbReference type="RefSeq" id="XP_033382924.1">
    <property type="nucleotide sequence ID" value="XM_033532113.1"/>
</dbReference>
<feature type="region of interest" description="Disordered" evidence="1">
    <location>
        <begin position="1"/>
        <end position="24"/>
    </location>
</feature>
<dbReference type="Proteomes" id="UP000799778">
    <property type="component" value="Unassembled WGS sequence"/>
</dbReference>
<name>A0A6A5XMU4_9PLEO</name>
<evidence type="ECO:0000313" key="2">
    <source>
        <dbReference type="EMBL" id="KAF2014585.1"/>
    </source>
</evidence>
<sequence length="227" mass="27043">MSAKSRANARHRKNRAEAKKAVKAQFGRIDTKPRDVRRLKKSVRRRDRAAREKSTPIMPWLREPEYKVGLMGEVRKASLLGLPTELRQKVLVETVVWGEFEWCVKEWCGVLSCVAPLLRMDVQVVKKIWEREREEVKRDEVEAGRTWWFEDDIKPCGWSSGKKGRVSTAIVKKGKRRPHKCWRCEERHYLKEGQCPRAWRDPQKWYKETTRRETKNEQMPNRIVFDD</sequence>
<evidence type="ECO:0000256" key="1">
    <source>
        <dbReference type="SAM" id="MobiDB-lite"/>
    </source>
</evidence>
<keyword evidence="3" id="KW-1185">Reference proteome</keyword>
<organism evidence="2 3">
    <name type="scientific">Aaosphaeria arxii CBS 175.79</name>
    <dbReference type="NCBI Taxonomy" id="1450172"/>
    <lineage>
        <taxon>Eukaryota</taxon>
        <taxon>Fungi</taxon>
        <taxon>Dikarya</taxon>
        <taxon>Ascomycota</taxon>
        <taxon>Pezizomycotina</taxon>
        <taxon>Dothideomycetes</taxon>
        <taxon>Pleosporomycetidae</taxon>
        <taxon>Pleosporales</taxon>
        <taxon>Pleosporales incertae sedis</taxon>
        <taxon>Aaosphaeria</taxon>
    </lineage>
</organism>
<evidence type="ECO:0000313" key="3">
    <source>
        <dbReference type="Proteomes" id="UP000799778"/>
    </source>
</evidence>
<proteinExistence type="predicted"/>
<reference evidence="2" key="1">
    <citation type="journal article" date="2020" name="Stud. Mycol.">
        <title>101 Dothideomycetes genomes: a test case for predicting lifestyles and emergence of pathogens.</title>
        <authorList>
            <person name="Haridas S."/>
            <person name="Albert R."/>
            <person name="Binder M."/>
            <person name="Bloem J."/>
            <person name="Labutti K."/>
            <person name="Salamov A."/>
            <person name="Andreopoulos B."/>
            <person name="Baker S."/>
            <person name="Barry K."/>
            <person name="Bills G."/>
            <person name="Bluhm B."/>
            <person name="Cannon C."/>
            <person name="Castanera R."/>
            <person name="Culley D."/>
            <person name="Daum C."/>
            <person name="Ezra D."/>
            <person name="Gonzalez J."/>
            <person name="Henrissat B."/>
            <person name="Kuo A."/>
            <person name="Liang C."/>
            <person name="Lipzen A."/>
            <person name="Lutzoni F."/>
            <person name="Magnuson J."/>
            <person name="Mondo S."/>
            <person name="Nolan M."/>
            <person name="Ohm R."/>
            <person name="Pangilinan J."/>
            <person name="Park H.-J."/>
            <person name="Ramirez L."/>
            <person name="Alfaro M."/>
            <person name="Sun H."/>
            <person name="Tritt A."/>
            <person name="Yoshinaga Y."/>
            <person name="Zwiers L.-H."/>
            <person name="Turgeon B."/>
            <person name="Goodwin S."/>
            <person name="Spatafora J."/>
            <person name="Crous P."/>
            <person name="Grigoriev I."/>
        </authorList>
    </citation>
    <scope>NUCLEOTIDE SEQUENCE</scope>
    <source>
        <strain evidence="2">CBS 175.79</strain>
    </source>
</reference>
<dbReference type="OrthoDB" id="3796140at2759"/>
<accession>A0A6A5XMU4</accession>